<dbReference type="PROSITE" id="PS00138">
    <property type="entry name" value="SUBTILASE_SER"/>
    <property type="match status" value="1"/>
</dbReference>
<keyword evidence="5" id="KW-0964">Secreted</keyword>
<evidence type="ECO:0000256" key="9">
    <source>
        <dbReference type="ARBA" id="ARBA00022801"/>
    </source>
</evidence>
<dbReference type="InterPro" id="IPR015366">
    <property type="entry name" value="S53_propep"/>
</dbReference>
<dbReference type="PANTHER" id="PTHR14218:SF35">
    <property type="entry name" value="PEPTIDASE S53 DOMAIN-CONTAINING PROTEIN"/>
    <property type="match status" value="1"/>
</dbReference>
<dbReference type="InterPro" id="IPR036852">
    <property type="entry name" value="Peptidase_S8/S53_dom_sf"/>
</dbReference>
<feature type="binding site" evidence="15">
    <location>
        <position position="574"/>
    </location>
    <ligand>
        <name>Ca(2+)</name>
        <dbReference type="ChEBI" id="CHEBI:29108"/>
    </ligand>
</feature>
<sequence length="606" mass="66335">MRFITLAPFLGAAAAIATSSLNLMEQLTDVPRDWHRVGRPLPSTRINLRIAMTSPNEALFEQTLYDISSPENPRYGQHLKREELKAMLRPHAEATQAVLTWLKTVGISSDVIIDDGDWINFIATVEQAEELLDTRFGVFRNKVQHVDKVRTLQYSVPEQLHKYIDMIQPTTRFDQLHAESAMPFEVQKLGAVGSLSDALDVSCNDSITPACLQDLYNIHGQAKLNNESVGFAAFNNFLDEYPRYADLAAFEAEYATFANGENFTWTSINGGKLDQNYEGDSGEANLDVQYILSTGYPVPIHAYSTAGLGPLKPDLDQPEGPGQNEPYLDFLQYILAQPDHELPHTLSTSYGEDEQSVPLRYRKKVCNLFGQLGARGVSVIFSSGDTGVGSACQTNDGKNTTRFLPIFPAACPYVTSVGATHNVEPERAIYFSSGGFSDTWKRPAYQEKAVREYLEILGDRWEGLYNPHGRGFPDVAAQGYHFHVIDQGSESLISGTSASAPTFAGVVSLLNGARVQAGKKPLGFLNPWIYSAGYKGLNDVVDGGATGCTGTDIYSGLDAPYVPYASWNATKGWDPVTGYGTPDFGKLLPLALKASSCAPDGFKKAF</sequence>
<keyword evidence="12" id="KW-0843">Virulence</keyword>
<feature type="signal peptide" evidence="16">
    <location>
        <begin position="1"/>
        <end position="19"/>
    </location>
</feature>
<dbReference type="GO" id="GO:0004252">
    <property type="term" value="F:serine-type endopeptidase activity"/>
    <property type="evidence" value="ECO:0007669"/>
    <property type="project" value="UniProtKB-UniRule"/>
</dbReference>
<reference evidence="18" key="1">
    <citation type="journal article" date="2020" name="Stud. Mycol.">
        <title>101 Dothideomycetes genomes: a test case for predicting lifestyles and emergence of pathogens.</title>
        <authorList>
            <person name="Haridas S."/>
            <person name="Albert R."/>
            <person name="Binder M."/>
            <person name="Bloem J."/>
            <person name="Labutti K."/>
            <person name="Salamov A."/>
            <person name="Andreopoulos B."/>
            <person name="Baker S."/>
            <person name="Barry K."/>
            <person name="Bills G."/>
            <person name="Bluhm B."/>
            <person name="Cannon C."/>
            <person name="Castanera R."/>
            <person name="Culley D."/>
            <person name="Daum C."/>
            <person name="Ezra D."/>
            <person name="Gonzalez J."/>
            <person name="Henrissat B."/>
            <person name="Kuo A."/>
            <person name="Liang C."/>
            <person name="Lipzen A."/>
            <person name="Lutzoni F."/>
            <person name="Magnuson J."/>
            <person name="Mondo S."/>
            <person name="Nolan M."/>
            <person name="Ohm R."/>
            <person name="Pangilinan J."/>
            <person name="Park H.-J."/>
            <person name="Ramirez L."/>
            <person name="Alfaro M."/>
            <person name="Sun H."/>
            <person name="Tritt A."/>
            <person name="Yoshinaga Y."/>
            <person name="Zwiers L.-H."/>
            <person name="Turgeon B."/>
            <person name="Goodwin S."/>
            <person name="Spatafora J."/>
            <person name="Crous P."/>
            <person name="Grigoriev I."/>
        </authorList>
    </citation>
    <scope>NUCLEOTIDE SEQUENCE</scope>
    <source>
        <strain evidence="18">CBS 116435</strain>
    </source>
</reference>
<dbReference type="GO" id="GO:0046872">
    <property type="term" value="F:metal ion binding"/>
    <property type="evidence" value="ECO:0007669"/>
    <property type="project" value="UniProtKB-UniRule"/>
</dbReference>
<evidence type="ECO:0000313" key="18">
    <source>
        <dbReference type="EMBL" id="KAF2726224.1"/>
    </source>
</evidence>
<evidence type="ECO:0000256" key="5">
    <source>
        <dbReference type="ARBA" id="ARBA00022525"/>
    </source>
</evidence>
<keyword evidence="11 15" id="KW-0106">Calcium</keyword>
<evidence type="ECO:0000256" key="14">
    <source>
        <dbReference type="ARBA" id="ARBA00023180"/>
    </source>
</evidence>
<name>A0A9P4UTK9_9PEZI</name>
<comment type="function">
    <text evidence="2">Secreted tripeptidyl-peptidase which degrades proteins at acidic pHs and is involved in virulence.</text>
</comment>
<feature type="binding site" evidence="15">
    <location>
        <position position="572"/>
    </location>
    <ligand>
        <name>Ca(2+)</name>
        <dbReference type="ChEBI" id="CHEBI:29108"/>
    </ligand>
</feature>
<proteinExistence type="predicted"/>
<keyword evidence="13" id="KW-0865">Zymogen</keyword>
<dbReference type="GO" id="GO:0005576">
    <property type="term" value="C:extracellular region"/>
    <property type="evidence" value="ECO:0007669"/>
    <property type="project" value="UniProtKB-SubCell"/>
</dbReference>
<feature type="active site" description="Charge relay system" evidence="15">
    <location>
        <position position="497"/>
    </location>
</feature>
<accession>A0A9P4UTK9</accession>
<dbReference type="SUPFAM" id="SSF54897">
    <property type="entry name" value="Protease propeptides/inhibitors"/>
    <property type="match status" value="1"/>
</dbReference>
<dbReference type="EMBL" id="MU003765">
    <property type="protein sequence ID" value="KAF2726224.1"/>
    <property type="molecule type" value="Genomic_DNA"/>
</dbReference>
<dbReference type="InterPro" id="IPR023828">
    <property type="entry name" value="Peptidase_S8_Ser-AS"/>
</dbReference>
<dbReference type="CDD" id="cd04056">
    <property type="entry name" value="Peptidases_S53"/>
    <property type="match status" value="1"/>
</dbReference>
<keyword evidence="19" id="KW-1185">Reference proteome</keyword>
<dbReference type="InterPro" id="IPR050819">
    <property type="entry name" value="Tripeptidyl-peptidase_I"/>
</dbReference>
<gene>
    <name evidence="18" type="ORF">K431DRAFT_280246</name>
</gene>
<dbReference type="SUPFAM" id="SSF52743">
    <property type="entry name" value="Subtilisin-like"/>
    <property type="match status" value="1"/>
</dbReference>
<keyword evidence="10 15" id="KW-0720">Serine protease</keyword>
<evidence type="ECO:0000256" key="6">
    <source>
        <dbReference type="ARBA" id="ARBA00022670"/>
    </source>
</evidence>
<comment type="cofactor">
    <cofactor evidence="15">
        <name>Ca(2+)</name>
        <dbReference type="ChEBI" id="CHEBI:29108"/>
    </cofactor>
    <text evidence="15">Binds 1 Ca(2+) ion per subunit.</text>
</comment>
<evidence type="ECO:0000256" key="16">
    <source>
        <dbReference type="SAM" id="SignalP"/>
    </source>
</evidence>
<dbReference type="PANTHER" id="PTHR14218">
    <property type="entry name" value="PROTEASE S8 TRIPEPTIDYL PEPTIDASE I CLN2"/>
    <property type="match status" value="1"/>
</dbReference>
<evidence type="ECO:0000256" key="8">
    <source>
        <dbReference type="ARBA" id="ARBA00022729"/>
    </source>
</evidence>
<evidence type="ECO:0000256" key="7">
    <source>
        <dbReference type="ARBA" id="ARBA00022723"/>
    </source>
</evidence>
<evidence type="ECO:0000256" key="4">
    <source>
        <dbReference type="ARBA" id="ARBA00012462"/>
    </source>
</evidence>
<dbReference type="FunFam" id="3.40.50.200:FF:000015">
    <property type="entry name" value="Tripeptidyl peptidase A"/>
    <property type="match status" value="1"/>
</dbReference>
<comment type="subcellular location">
    <subcellularLocation>
        <location evidence="3">Secreted</location>
        <location evidence="3">Extracellular space</location>
    </subcellularLocation>
</comment>
<dbReference type="Proteomes" id="UP000799441">
    <property type="component" value="Unassembled WGS sequence"/>
</dbReference>
<comment type="caution">
    <text evidence="18">The sequence shown here is derived from an EMBL/GenBank/DDBJ whole genome shotgun (WGS) entry which is preliminary data.</text>
</comment>
<feature type="chain" id="PRO_5040144751" description="tripeptidyl-peptidase II" evidence="16">
    <location>
        <begin position="20"/>
        <end position="606"/>
    </location>
</feature>
<comment type="catalytic activity">
    <reaction evidence="1">
        <text>Release of an N-terminal tripeptide from a polypeptide.</text>
        <dbReference type="EC" id="3.4.14.10"/>
    </reaction>
</comment>
<dbReference type="PROSITE" id="PS51695">
    <property type="entry name" value="SEDOLISIN"/>
    <property type="match status" value="1"/>
</dbReference>
<feature type="binding site" evidence="15">
    <location>
        <position position="539"/>
    </location>
    <ligand>
        <name>Ca(2+)</name>
        <dbReference type="ChEBI" id="CHEBI:29108"/>
    </ligand>
</feature>
<evidence type="ECO:0000256" key="1">
    <source>
        <dbReference type="ARBA" id="ARBA00001910"/>
    </source>
</evidence>
<evidence type="ECO:0000313" key="19">
    <source>
        <dbReference type="Proteomes" id="UP000799441"/>
    </source>
</evidence>
<dbReference type="GO" id="GO:0006508">
    <property type="term" value="P:proteolysis"/>
    <property type="evidence" value="ECO:0007669"/>
    <property type="project" value="UniProtKB-KW"/>
</dbReference>
<feature type="binding site" evidence="15">
    <location>
        <position position="540"/>
    </location>
    <ligand>
        <name>Ca(2+)</name>
        <dbReference type="ChEBI" id="CHEBI:29108"/>
    </ligand>
</feature>
<dbReference type="InterPro" id="IPR030400">
    <property type="entry name" value="Sedolisin_dom"/>
</dbReference>
<feature type="active site" description="Charge relay system" evidence="15">
    <location>
        <position position="283"/>
    </location>
</feature>
<evidence type="ECO:0000256" key="3">
    <source>
        <dbReference type="ARBA" id="ARBA00004239"/>
    </source>
</evidence>
<evidence type="ECO:0000256" key="15">
    <source>
        <dbReference type="PROSITE-ProRule" id="PRU01032"/>
    </source>
</evidence>
<feature type="domain" description="Peptidase S53" evidence="17">
    <location>
        <begin position="206"/>
        <end position="594"/>
    </location>
</feature>
<evidence type="ECO:0000256" key="11">
    <source>
        <dbReference type="ARBA" id="ARBA00022837"/>
    </source>
</evidence>
<evidence type="ECO:0000259" key="17">
    <source>
        <dbReference type="PROSITE" id="PS51695"/>
    </source>
</evidence>
<evidence type="ECO:0000256" key="10">
    <source>
        <dbReference type="ARBA" id="ARBA00022825"/>
    </source>
</evidence>
<evidence type="ECO:0000256" key="2">
    <source>
        <dbReference type="ARBA" id="ARBA00002451"/>
    </source>
</evidence>
<keyword evidence="8 16" id="KW-0732">Signal</keyword>
<protein>
    <recommendedName>
        <fullName evidence="4">tripeptidyl-peptidase II</fullName>
        <ecNumber evidence="4">3.4.14.10</ecNumber>
    </recommendedName>
</protein>
<evidence type="ECO:0000256" key="13">
    <source>
        <dbReference type="ARBA" id="ARBA00023145"/>
    </source>
</evidence>
<evidence type="ECO:0000256" key="12">
    <source>
        <dbReference type="ARBA" id="ARBA00023026"/>
    </source>
</evidence>
<dbReference type="OrthoDB" id="409122at2759"/>
<keyword evidence="14" id="KW-0325">Glycoprotein</keyword>
<dbReference type="SMART" id="SM00944">
    <property type="entry name" value="Pro-kuma_activ"/>
    <property type="match status" value="1"/>
</dbReference>
<dbReference type="Gene3D" id="3.40.50.200">
    <property type="entry name" value="Peptidase S8/S53 domain"/>
    <property type="match status" value="1"/>
</dbReference>
<keyword evidence="9 15" id="KW-0378">Hydrolase</keyword>
<dbReference type="AlphaFoldDB" id="A0A9P4UTK9"/>
<dbReference type="CDD" id="cd11377">
    <property type="entry name" value="Pro-peptidase_S53"/>
    <property type="match status" value="1"/>
</dbReference>
<dbReference type="GO" id="GO:0008240">
    <property type="term" value="F:tripeptidyl-peptidase activity"/>
    <property type="evidence" value="ECO:0007669"/>
    <property type="project" value="UniProtKB-EC"/>
</dbReference>
<feature type="active site" description="Charge relay system" evidence="15">
    <location>
        <position position="287"/>
    </location>
</feature>
<dbReference type="InterPro" id="IPR000209">
    <property type="entry name" value="Peptidase_S8/S53_dom"/>
</dbReference>
<dbReference type="Pfam" id="PF00082">
    <property type="entry name" value="Peptidase_S8"/>
    <property type="match status" value="1"/>
</dbReference>
<dbReference type="EC" id="3.4.14.10" evidence="4"/>
<keyword evidence="7 15" id="KW-0479">Metal-binding</keyword>
<organism evidence="18 19">
    <name type="scientific">Polychaeton citri CBS 116435</name>
    <dbReference type="NCBI Taxonomy" id="1314669"/>
    <lineage>
        <taxon>Eukaryota</taxon>
        <taxon>Fungi</taxon>
        <taxon>Dikarya</taxon>
        <taxon>Ascomycota</taxon>
        <taxon>Pezizomycotina</taxon>
        <taxon>Dothideomycetes</taxon>
        <taxon>Dothideomycetidae</taxon>
        <taxon>Capnodiales</taxon>
        <taxon>Capnodiaceae</taxon>
        <taxon>Polychaeton</taxon>
    </lineage>
</organism>
<dbReference type="Pfam" id="PF09286">
    <property type="entry name" value="Pro-kuma_activ"/>
    <property type="match status" value="1"/>
</dbReference>
<keyword evidence="6 15" id="KW-0645">Protease</keyword>